<dbReference type="EMBL" id="CACRXK020008272">
    <property type="protein sequence ID" value="CAB4014363.1"/>
    <property type="molecule type" value="Genomic_DNA"/>
</dbReference>
<gene>
    <name evidence="1" type="ORF">PACLA_8A063881</name>
</gene>
<comment type="caution">
    <text evidence="1">The sequence shown here is derived from an EMBL/GenBank/DDBJ whole genome shotgun (WGS) entry which is preliminary data.</text>
</comment>
<accession>A0A6S7IBM1</accession>
<dbReference type="OrthoDB" id="5953554at2759"/>
<evidence type="ECO:0000313" key="1">
    <source>
        <dbReference type="EMBL" id="CAB4014363.1"/>
    </source>
</evidence>
<organism evidence="1 2">
    <name type="scientific">Paramuricea clavata</name>
    <name type="common">Red gorgonian</name>
    <name type="synonym">Violescent sea-whip</name>
    <dbReference type="NCBI Taxonomy" id="317549"/>
    <lineage>
        <taxon>Eukaryota</taxon>
        <taxon>Metazoa</taxon>
        <taxon>Cnidaria</taxon>
        <taxon>Anthozoa</taxon>
        <taxon>Octocorallia</taxon>
        <taxon>Malacalcyonacea</taxon>
        <taxon>Plexauridae</taxon>
        <taxon>Paramuricea</taxon>
    </lineage>
</organism>
<protein>
    <submittedName>
        <fullName evidence="1">Uncharacterized protein</fullName>
    </submittedName>
</protein>
<evidence type="ECO:0000313" key="2">
    <source>
        <dbReference type="Proteomes" id="UP001152795"/>
    </source>
</evidence>
<proteinExistence type="predicted"/>
<keyword evidence="2" id="KW-1185">Reference proteome</keyword>
<dbReference type="AlphaFoldDB" id="A0A6S7IBM1"/>
<dbReference type="Proteomes" id="UP001152795">
    <property type="component" value="Unassembled WGS sequence"/>
</dbReference>
<sequence length="142" mass="16231">MAENRDSIPEFFEVALSDFNVAAHARKKFEKQIKEKRNKNKAKAEKGSNIGRIVEREELTVQRLSYDEVTLQNIKLACEKHILAMVVKGVARDMLAGEQEPSCFTLEQIPDLKLIHIRFIHRSEHDEQGHAAMSVSSDRDDS</sequence>
<reference evidence="1" key="1">
    <citation type="submission" date="2020-04" db="EMBL/GenBank/DDBJ databases">
        <authorList>
            <person name="Alioto T."/>
            <person name="Alioto T."/>
            <person name="Gomez Garrido J."/>
        </authorList>
    </citation>
    <scope>NUCLEOTIDE SEQUENCE</scope>
    <source>
        <strain evidence="1">A484AB</strain>
    </source>
</reference>
<name>A0A6S7IBM1_PARCT</name>